<comment type="function">
    <text evidence="9">Involved in the synthesis of meso-diaminopimelate (m-DAP or DL-DAP), required for both lysine and peptidoglycan biosynthesis. Catalyzes the direct conversion of tetrahydrodipicolinate to LL-diaminopimelate.</text>
</comment>
<dbReference type="STRING" id="1838280.A6M21_11210"/>
<comment type="cofactor">
    <cofactor evidence="1 9 10">
        <name>pyridoxal 5'-phosphate</name>
        <dbReference type="ChEBI" id="CHEBI:597326"/>
    </cofactor>
</comment>
<feature type="domain" description="Aminotransferase class I/classII large" evidence="11">
    <location>
        <begin position="33"/>
        <end position="383"/>
    </location>
</feature>
<proteinExistence type="inferred from homology"/>
<sequence>MPFEQAQRIQNLPPYLFARIERLIEQKRAAGVDIISLGIGDPDQPTPEHIVQELIKEAKNPANHQYPSSAGLLDYRRAVAGWYSRRFGVELDAQSEVVTLIGSKEGIAHISWCYLNPGDTVLLPDPGYPVYAGGAVLAGAVPHYMPLQAENGFLPVLADIPSAVARKAKMMFINYPNNPTGAVAGEEFFREVVAFAREYNILVCHDAAYSEIAYDGYRPPSFLQVPGAKEIGLEFNSVSKPFNMTGWRIGWAAGCPEAVEALGRLKSNLDSGQFQAVQYAAMAGLNGPYAVVDRVNGIYRRRRDMLVEALNGLGWRLEKPRATFYVWAPVPAGYTDASFTEAMLEKAAVVITPGSGYGSAGAGYFRISLTLPTERLQEAVERIKKNIGPVKF</sequence>
<evidence type="ECO:0000256" key="7">
    <source>
        <dbReference type="ARBA" id="ARBA00022898"/>
    </source>
</evidence>
<keyword evidence="5 9" id="KW-0032">Aminotransferase</keyword>
<feature type="binding site" evidence="9">
    <location>
        <position position="178"/>
    </location>
    <ligand>
        <name>substrate</name>
    </ligand>
</feature>
<dbReference type="InterPro" id="IPR004838">
    <property type="entry name" value="NHTrfase_class1_PyrdxlP-BS"/>
</dbReference>
<dbReference type="InterPro" id="IPR015421">
    <property type="entry name" value="PyrdxlP-dep_Trfase_major"/>
</dbReference>
<organism evidence="12 13">
    <name type="scientific">Desulfotomaculum copahuensis</name>
    <dbReference type="NCBI Taxonomy" id="1838280"/>
    <lineage>
        <taxon>Bacteria</taxon>
        <taxon>Bacillati</taxon>
        <taxon>Bacillota</taxon>
        <taxon>Clostridia</taxon>
        <taxon>Eubacteriales</taxon>
        <taxon>Desulfotomaculaceae</taxon>
        <taxon>Desulfotomaculum</taxon>
    </lineage>
</organism>
<dbReference type="EC" id="2.6.1.83" evidence="3 9"/>
<feature type="binding site" evidence="9">
    <location>
        <position position="248"/>
    </location>
    <ligand>
        <name>pyridoxal 5'-phosphate</name>
        <dbReference type="ChEBI" id="CHEBI:597326"/>
    </ligand>
</feature>
<dbReference type="Gene3D" id="3.90.1150.10">
    <property type="entry name" value="Aspartate Aminotransferase, domain 1"/>
    <property type="match status" value="1"/>
</dbReference>
<dbReference type="InterPro" id="IPR015424">
    <property type="entry name" value="PyrdxlP-dep_Trfase"/>
</dbReference>
<comment type="caution">
    <text evidence="12">The sequence shown here is derived from an EMBL/GenBank/DDBJ whole genome shotgun (WGS) entry which is preliminary data.</text>
</comment>
<dbReference type="InterPro" id="IPR019881">
    <property type="entry name" value="DAP-NH2Trfase_DapL_Desulfo"/>
</dbReference>
<comment type="catalytic activity">
    <reaction evidence="8 9">
        <text>(2S,6S)-2,6-diaminopimelate + 2-oxoglutarate = (S)-2,3,4,5-tetrahydrodipicolinate + L-glutamate + H2O + H(+)</text>
        <dbReference type="Rhea" id="RHEA:23988"/>
        <dbReference type="ChEBI" id="CHEBI:15377"/>
        <dbReference type="ChEBI" id="CHEBI:15378"/>
        <dbReference type="ChEBI" id="CHEBI:16810"/>
        <dbReference type="ChEBI" id="CHEBI:16845"/>
        <dbReference type="ChEBI" id="CHEBI:29985"/>
        <dbReference type="ChEBI" id="CHEBI:57609"/>
        <dbReference type="EC" id="2.6.1.83"/>
    </reaction>
</comment>
<dbReference type="OrthoDB" id="9803354at2"/>
<dbReference type="Pfam" id="PF00155">
    <property type="entry name" value="Aminotran_1_2"/>
    <property type="match status" value="1"/>
</dbReference>
<dbReference type="PROSITE" id="PS00105">
    <property type="entry name" value="AA_TRANSFER_CLASS_1"/>
    <property type="match status" value="1"/>
</dbReference>
<feature type="binding site" evidence="9">
    <location>
        <begin position="237"/>
        <end position="239"/>
    </location>
    <ligand>
        <name>pyridoxal 5'-phosphate</name>
        <dbReference type="ChEBI" id="CHEBI:597326"/>
    </ligand>
</feature>
<feature type="binding site" evidence="9">
    <location>
        <position position="128"/>
    </location>
    <ligand>
        <name>pyridoxal 5'-phosphate</name>
        <dbReference type="ChEBI" id="CHEBI:597326"/>
    </ligand>
</feature>
<dbReference type="HAMAP" id="MF_01642">
    <property type="entry name" value="DapL_aminotrans_1"/>
    <property type="match status" value="1"/>
</dbReference>
<accession>A0A1B7LEB6</accession>
<evidence type="ECO:0000256" key="8">
    <source>
        <dbReference type="ARBA" id="ARBA00051934"/>
    </source>
</evidence>
<dbReference type="InterPro" id="IPR004839">
    <property type="entry name" value="Aminotransferase_I/II_large"/>
</dbReference>
<evidence type="ECO:0000313" key="12">
    <source>
        <dbReference type="EMBL" id="OAT81430.1"/>
    </source>
</evidence>
<dbReference type="CDD" id="cd00609">
    <property type="entry name" value="AAT_like"/>
    <property type="match status" value="1"/>
</dbReference>
<feature type="binding site" evidence="9">
    <location>
        <position position="209"/>
    </location>
    <ligand>
        <name>pyridoxal 5'-phosphate</name>
        <dbReference type="ChEBI" id="CHEBI:597326"/>
    </ligand>
</feature>
<evidence type="ECO:0000256" key="5">
    <source>
        <dbReference type="ARBA" id="ARBA00022576"/>
    </source>
</evidence>
<comment type="subunit">
    <text evidence="9">Homodimer.</text>
</comment>
<dbReference type="InterPro" id="IPR050881">
    <property type="entry name" value="LL-DAP_aminotransferase"/>
</dbReference>
<dbReference type="GO" id="GO:0033362">
    <property type="term" value="P:lysine biosynthetic process via diaminopimelate, diaminopimelate-aminotransferase pathway"/>
    <property type="evidence" value="ECO:0007669"/>
    <property type="project" value="UniProtKB-UniRule"/>
</dbReference>
<comment type="caution">
    <text evidence="9">Lacks conserved residue(s) required for the propagation of feature annotation.</text>
</comment>
<dbReference type="InterPro" id="IPR015422">
    <property type="entry name" value="PyrdxlP-dep_Trfase_small"/>
</dbReference>
<comment type="similarity">
    <text evidence="9">Belongs to the class-I pyridoxal-phosphate-dependent aminotransferase family. LL-diaminopimelate aminotransferase subfamily.</text>
</comment>
<keyword evidence="13" id="KW-1185">Reference proteome</keyword>
<dbReference type="EMBL" id="LYVF01000164">
    <property type="protein sequence ID" value="OAT81430.1"/>
    <property type="molecule type" value="Genomic_DNA"/>
</dbReference>
<dbReference type="SUPFAM" id="SSF53383">
    <property type="entry name" value="PLP-dependent transferases"/>
    <property type="match status" value="1"/>
</dbReference>
<feature type="modified residue" description="N6-(pyridoxal phosphate)lysine" evidence="9">
    <location>
        <position position="240"/>
    </location>
</feature>
<feature type="binding site" evidence="9">
    <location>
        <position position="366"/>
    </location>
    <ligand>
        <name>substrate</name>
    </ligand>
</feature>
<feature type="binding site" evidence="9">
    <location>
        <position position="178"/>
    </location>
    <ligand>
        <name>pyridoxal 5'-phosphate</name>
        <dbReference type="ChEBI" id="CHEBI:597326"/>
    </ligand>
</feature>
<evidence type="ECO:0000256" key="9">
    <source>
        <dbReference type="HAMAP-Rule" id="MF_01642"/>
    </source>
</evidence>
<gene>
    <name evidence="9" type="primary">dapL</name>
    <name evidence="12" type="ORF">A6M21_11210</name>
</gene>
<protein>
    <recommendedName>
        <fullName evidence="4 9">LL-diaminopimelate aminotransferase</fullName>
        <shortName evidence="9">DAP-AT</shortName>
        <shortName evidence="9">DAP-aminotransferase</shortName>
        <shortName evidence="9">LL-DAP-aminotransferase</shortName>
        <ecNumber evidence="3 9">2.6.1.83</ecNumber>
    </recommendedName>
</protein>
<dbReference type="PANTHER" id="PTHR42832">
    <property type="entry name" value="AMINO ACID AMINOTRANSFERASE"/>
    <property type="match status" value="1"/>
</dbReference>
<dbReference type="Proteomes" id="UP000078532">
    <property type="component" value="Unassembled WGS sequence"/>
</dbReference>
<feature type="binding site" evidence="9">
    <location>
        <position position="40"/>
    </location>
    <ligand>
        <name>substrate</name>
    </ligand>
</feature>
<evidence type="ECO:0000256" key="6">
    <source>
        <dbReference type="ARBA" id="ARBA00022679"/>
    </source>
</evidence>
<dbReference type="NCBIfam" id="NF006756">
    <property type="entry name" value="PRK09276.1"/>
    <property type="match status" value="1"/>
</dbReference>
<dbReference type="UniPathway" id="UPA00034">
    <property type="reaction ID" value="UER00466"/>
</dbReference>
<evidence type="ECO:0000256" key="3">
    <source>
        <dbReference type="ARBA" id="ARBA00013138"/>
    </source>
</evidence>
<keyword evidence="7 9" id="KW-0663">Pyridoxal phosphate</keyword>
<comment type="pathway">
    <text evidence="2 9">Amino-acid biosynthesis; L-lysine biosynthesis via DAP pathway; LL-2,6-diaminopimelate from (S)-tetrahydrodipicolinate (aminotransferase route): step 1/1.</text>
</comment>
<dbReference type="AlphaFoldDB" id="A0A1B7LEB6"/>
<evidence type="ECO:0000259" key="11">
    <source>
        <dbReference type="Pfam" id="PF00155"/>
    </source>
</evidence>
<evidence type="ECO:0000313" key="13">
    <source>
        <dbReference type="Proteomes" id="UP000078532"/>
    </source>
</evidence>
<dbReference type="InterPro" id="IPR019942">
    <property type="entry name" value="DapL/ALD1"/>
</dbReference>
<evidence type="ECO:0000256" key="4">
    <source>
        <dbReference type="ARBA" id="ARBA00018052"/>
    </source>
</evidence>
<evidence type="ECO:0000256" key="2">
    <source>
        <dbReference type="ARBA" id="ARBA00004982"/>
    </source>
</evidence>
<dbReference type="PANTHER" id="PTHR42832:SF3">
    <property type="entry name" value="L-GLUTAMINE--4-(METHYLSULFANYL)-2-OXOBUTANOATE AMINOTRANSFERASE"/>
    <property type="match status" value="1"/>
</dbReference>
<name>A0A1B7LEB6_9FIRM</name>
<keyword evidence="6 9" id="KW-0808">Transferase</keyword>
<feature type="binding site" evidence="9">
    <location>
        <position position="15"/>
    </location>
    <ligand>
        <name>substrate</name>
    </ligand>
</feature>
<feature type="binding site" evidence="9">
    <location>
        <position position="128"/>
    </location>
    <ligand>
        <name>substrate</name>
    </ligand>
</feature>
<dbReference type="RefSeq" id="WP_066668637.1">
    <property type="nucleotide sequence ID" value="NZ_LYVF01000164.1"/>
</dbReference>
<dbReference type="GO" id="GO:0010285">
    <property type="term" value="F:L,L-diaminopimelate aminotransferase activity"/>
    <property type="evidence" value="ECO:0007669"/>
    <property type="project" value="UniProtKB-UniRule"/>
</dbReference>
<dbReference type="GO" id="GO:0030170">
    <property type="term" value="F:pyridoxal phosphate binding"/>
    <property type="evidence" value="ECO:0007669"/>
    <property type="project" value="UniProtKB-UniRule"/>
</dbReference>
<evidence type="ECO:0000256" key="10">
    <source>
        <dbReference type="RuleBase" id="RU000481"/>
    </source>
</evidence>
<dbReference type="NCBIfam" id="TIGR03540">
    <property type="entry name" value="DapC_direct"/>
    <property type="match status" value="1"/>
</dbReference>
<dbReference type="Gene3D" id="3.40.640.10">
    <property type="entry name" value="Type I PLP-dependent aspartate aminotransferase-like (Major domain)"/>
    <property type="match status" value="1"/>
</dbReference>
<reference evidence="12 13" key="1">
    <citation type="submission" date="2016-04" db="EMBL/GenBank/DDBJ databases">
        <authorList>
            <person name="Evans L.H."/>
            <person name="Alamgir A."/>
            <person name="Owens N."/>
            <person name="Weber N.D."/>
            <person name="Virtaneva K."/>
            <person name="Barbian K."/>
            <person name="Babar A."/>
            <person name="Rosenke K."/>
        </authorList>
    </citation>
    <scope>NUCLEOTIDE SEQUENCE [LARGE SCALE GENOMIC DNA]</scope>
    <source>
        <strain evidence="12 13">LMa1</strain>
    </source>
</reference>
<evidence type="ECO:0000256" key="1">
    <source>
        <dbReference type="ARBA" id="ARBA00001933"/>
    </source>
</evidence>